<dbReference type="GO" id="GO:0008113">
    <property type="term" value="F:peptide-methionine (S)-S-oxide reductase activity"/>
    <property type="evidence" value="ECO:0007669"/>
    <property type="project" value="UniProtKB-UniRule"/>
</dbReference>
<evidence type="ECO:0000256" key="5">
    <source>
        <dbReference type="HAMAP-Rule" id="MF_01401"/>
    </source>
</evidence>
<evidence type="ECO:0000256" key="4">
    <source>
        <dbReference type="ARBA" id="ARBA00048782"/>
    </source>
</evidence>
<comment type="function">
    <text evidence="5">Has an important function as a repair enzyme for proteins that have been inactivated by oxidation. Catalyzes the reversible oxidation-reduction of methionine sulfoxide in proteins to methionine.</text>
</comment>
<dbReference type="Gene3D" id="3.30.1060.10">
    <property type="entry name" value="Peptide methionine sulphoxide reductase MsrA"/>
    <property type="match status" value="1"/>
</dbReference>
<dbReference type="GO" id="GO:0005737">
    <property type="term" value="C:cytoplasm"/>
    <property type="evidence" value="ECO:0007669"/>
    <property type="project" value="TreeGrafter"/>
</dbReference>
<evidence type="ECO:0000256" key="1">
    <source>
        <dbReference type="ARBA" id="ARBA00005591"/>
    </source>
</evidence>
<comment type="catalytic activity">
    <reaction evidence="3 5">
        <text>L-methionyl-[protein] + [thioredoxin]-disulfide + H2O = L-methionyl-(S)-S-oxide-[protein] + [thioredoxin]-dithiol</text>
        <dbReference type="Rhea" id="RHEA:14217"/>
        <dbReference type="Rhea" id="RHEA-COMP:10698"/>
        <dbReference type="Rhea" id="RHEA-COMP:10700"/>
        <dbReference type="Rhea" id="RHEA-COMP:12313"/>
        <dbReference type="Rhea" id="RHEA-COMP:12315"/>
        <dbReference type="ChEBI" id="CHEBI:15377"/>
        <dbReference type="ChEBI" id="CHEBI:16044"/>
        <dbReference type="ChEBI" id="CHEBI:29950"/>
        <dbReference type="ChEBI" id="CHEBI:44120"/>
        <dbReference type="ChEBI" id="CHEBI:50058"/>
        <dbReference type="EC" id="1.8.4.11"/>
    </reaction>
</comment>
<dbReference type="InterPro" id="IPR050162">
    <property type="entry name" value="MsrA_MetSO_reductase"/>
</dbReference>
<comment type="catalytic activity">
    <reaction evidence="4 5">
        <text>[thioredoxin]-disulfide + L-methionine + H2O = L-methionine (S)-S-oxide + [thioredoxin]-dithiol</text>
        <dbReference type="Rhea" id="RHEA:19993"/>
        <dbReference type="Rhea" id="RHEA-COMP:10698"/>
        <dbReference type="Rhea" id="RHEA-COMP:10700"/>
        <dbReference type="ChEBI" id="CHEBI:15377"/>
        <dbReference type="ChEBI" id="CHEBI:29950"/>
        <dbReference type="ChEBI" id="CHEBI:50058"/>
        <dbReference type="ChEBI" id="CHEBI:57844"/>
        <dbReference type="ChEBI" id="CHEBI:58772"/>
        <dbReference type="EC" id="1.8.4.11"/>
    </reaction>
</comment>
<dbReference type="EMBL" id="JH603169">
    <property type="protein sequence ID" value="EIC21327.1"/>
    <property type="molecule type" value="Genomic_DNA"/>
</dbReference>
<dbReference type="SUPFAM" id="SSF55068">
    <property type="entry name" value="Peptide methionine sulfoxide reductase"/>
    <property type="match status" value="1"/>
</dbReference>
<evidence type="ECO:0000256" key="2">
    <source>
        <dbReference type="ARBA" id="ARBA00023002"/>
    </source>
</evidence>
<dbReference type="Proteomes" id="UP000002964">
    <property type="component" value="Unassembled WGS sequence"/>
</dbReference>
<dbReference type="GO" id="GO:0034599">
    <property type="term" value="P:cellular response to oxidative stress"/>
    <property type="evidence" value="ECO:0007669"/>
    <property type="project" value="TreeGrafter"/>
</dbReference>
<evidence type="ECO:0000259" key="6">
    <source>
        <dbReference type="Pfam" id="PF01625"/>
    </source>
</evidence>
<feature type="domain" description="Peptide methionine sulphoxide reductase MsrA" evidence="6">
    <location>
        <begin position="48"/>
        <end position="194"/>
    </location>
</feature>
<dbReference type="InterPro" id="IPR002569">
    <property type="entry name" value="Met_Sox_Rdtase_MsrA_dom"/>
</dbReference>
<evidence type="ECO:0000313" key="8">
    <source>
        <dbReference type="Proteomes" id="UP000002964"/>
    </source>
</evidence>
<dbReference type="HAMAP" id="MF_01401">
    <property type="entry name" value="MsrA"/>
    <property type="match status" value="1"/>
</dbReference>
<reference evidence="7 8" key="2">
    <citation type="submission" date="2011-11" db="EMBL/GenBank/DDBJ databases">
        <authorList>
            <consortium name="US DOE Joint Genome Institute"/>
            <person name="Lucas S."/>
            <person name="Han J."/>
            <person name="Lapidus A."/>
            <person name="Cheng J.-F."/>
            <person name="Goodwin L."/>
            <person name="Pitluck S."/>
            <person name="Peters L."/>
            <person name="Ovchinnikova G."/>
            <person name="Zhang X."/>
            <person name="Detter J.C."/>
            <person name="Han C."/>
            <person name="Tapia R."/>
            <person name="Land M."/>
            <person name="Hauser L."/>
            <person name="Kyrpides N."/>
            <person name="Ivanova N."/>
            <person name="Pagani I."/>
            <person name="Vogl K."/>
            <person name="Liu Z."/>
            <person name="Overmann J."/>
            <person name="Frigaard N.-U."/>
            <person name="Bryant D."/>
            <person name="Woyke T."/>
        </authorList>
    </citation>
    <scope>NUCLEOTIDE SEQUENCE [LARGE SCALE GENOMIC DNA]</scope>
    <source>
        <strain evidence="7 8">970</strain>
    </source>
</reference>
<dbReference type="InterPro" id="IPR036509">
    <property type="entry name" value="Met_Sox_Rdtase_MsrA_sf"/>
</dbReference>
<dbReference type="STRING" id="631362.Thi970DRAFT_01531"/>
<sequence length="197" mass="21684">MFPFGKKLELPGPGDALPGRRQPMMIGSQHLVLGTAMRPPFPAGMRQVLFGMGCFWGAEQRFWQLDGVHTTAVGYAGGLTPNPTYEEVCTGLTGHTEVVLVVFDPAHLPFTACLETFWSGHNPTSGMRQGVDIGTQYRSVIFTDGEDHLALARESLAAEQRRLDANSSGTITTEVRAAPPLYYAEDYHQQYAARRLR</sequence>
<comment type="similarity">
    <text evidence="1 5">Belongs to the MsrA Met sulfoxide reductase family.</text>
</comment>
<dbReference type="RefSeq" id="WP_009147912.1">
    <property type="nucleotide sequence ID" value="NZ_CP121471.1"/>
</dbReference>
<name>H8Z0U5_9GAMM</name>
<protein>
    <recommendedName>
        <fullName evidence="5">Peptide methionine sulfoxide reductase MsrA</fullName>
        <shortName evidence="5">Protein-methionine-S-oxide reductase</shortName>
        <ecNumber evidence="5">1.8.4.11</ecNumber>
    </recommendedName>
    <alternativeName>
        <fullName evidence="5">Peptide-methionine (S)-S-oxide reductase</fullName>
        <shortName evidence="5">Peptide Met(O) reductase</shortName>
    </alternativeName>
</protein>
<dbReference type="OrthoDB" id="4174719at2"/>
<dbReference type="Pfam" id="PF01625">
    <property type="entry name" value="PMSR"/>
    <property type="match status" value="1"/>
</dbReference>
<evidence type="ECO:0000256" key="3">
    <source>
        <dbReference type="ARBA" id="ARBA00047806"/>
    </source>
</evidence>
<dbReference type="PANTHER" id="PTHR42799">
    <property type="entry name" value="MITOCHONDRIAL PEPTIDE METHIONINE SULFOXIDE REDUCTASE"/>
    <property type="match status" value="1"/>
</dbReference>
<organism evidence="7 8">
    <name type="scientific">Thiorhodovibrio frisius</name>
    <dbReference type="NCBI Taxonomy" id="631362"/>
    <lineage>
        <taxon>Bacteria</taxon>
        <taxon>Pseudomonadati</taxon>
        <taxon>Pseudomonadota</taxon>
        <taxon>Gammaproteobacteria</taxon>
        <taxon>Chromatiales</taxon>
        <taxon>Chromatiaceae</taxon>
        <taxon>Thiorhodovibrio</taxon>
    </lineage>
</organism>
<dbReference type="GO" id="GO:0033744">
    <property type="term" value="F:L-methionine:thioredoxin-disulfide S-oxidoreductase activity"/>
    <property type="evidence" value="ECO:0007669"/>
    <property type="project" value="RHEA"/>
</dbReference>
<dbReference type="AlphaFoldDB" id="H8Z0U5"/>
<keyword evidence="8" id="KW-1185">Reference proteome</keyword>
<feature type="active site" evidence="5">
    <location>
        <position position="54"/>
    </location>
</feature>
<dbReference type="PANTHER" id="PTHR42799:SF2">
    <property type="entry name" value="MITOCHONDRIAL PEPTIDE METHIONINE SULFOXIDE REDUCTASE"/>
    <property type="match status" value="1"/>
</dbReference>
<proteinExistence type="inferred from homology"/>
<dbReference type="EC" id="1.8.4.11" evidence="5"/>
<gene>
    <name evidence="5" type="primary">msrA</name>
    <name evidence="7" type="ORF">Thi970DRAFT_01531</name>
</gene>
<accession>H8Z0U5</accession>
<keyword evidence="2 5" id="KW-0560">Oxidoreductase</keyword>
<reference evidence="8" key="1">
    <citation type="submission" date="2011-06" db="EMBL/GenBank/DDBJ databases">
        <authorList>
            <consortium name="US DOE Joint Genome Institute (JGI-PGF)"/>
            <person name="Lucas S."/>
            <person name="Han J."/>
            <person name="Lapidus A."/>
            <person name="Cheng J.-F."/>
            <person name="Goodwin L."/>
            <person name="Pitluck S."/>
            <person name="Peters L."/>
            <person name="Land M.L."/>
            <person name="Hauser L."/>
            <person name="Vogl K."/>
            <person name="Liu Z."/>
            <person name="Overmann J."/>
            <person name="Frigaard N.-U."/>
            <person name="Bryant D.A."/>
            <person name="Woyke T.J."/>
        </authorList>
    </citation>
    <scope>NUCLEOTIDE SEQUENCE [LARGE SCALE GENOMIC DNA]</scope>
    <source>
        <strain evidence="8">970</strain>
    </source>
</reference>
<dbReference type="HOGENOM" id="CLU_031040_10_3_6"/>
<dbReference type="NCBIfam" id="TIGR00401">
    <property type="entry name" value="msrA"/>
    <property type="match status" value="1"/>
</dbReference>
<evidence type="ECO:0000313" key="7">
    <source>
        <dbReference type="EMBL" id="EIC21327.1"/>
    </source>
</evidence>
<dbReference type="eggNOG" id="COG0225">
    <property type="taxonomic scope" value="Bacteria"/>
</dbReference>